<sequence length="104" mass="12049">MSTREPAGGVGGKEEKSDKGKFVNHGLERWRKVRAEWTKNSQADESQVPDIDDMDDDIDDLMNDEELDAEHVIYCLRQYLQFPDPIPLKTIVNLLNILWDDEFV</sequence>
<name>A0A6V3L405_9EUKA</name>
<evidence type="ECO:0000256" key="1">
    <source>
        <dbReference type="SAM" id="MobiDB-lite"/>
    </source>
</evidence>
<feature type="region of interest" description="Disordered" evidence="1">
    <location>
        <begin position="38"/>
        <end position="59"/>
    </location>
</feature>
<reference evidence="2" key="1">
    <citation type="submission" date="2021-01" db="EMBL/GenBank/DDBJ databases">
        <authorList>
            <person name="Corre E."/>
            <person name="Pelletier E."/>
            <person name="Niang G."/>
            <person name="Scheremetjew M."/>
            <person name="Finn R."/>
            <person name="Kale V."/>
            <person name="Holt S."/>
            <person name="Cochrane G."/>
            <person name="Meng A."/>
            <person name="Brown T."/>
            <person name="Cohen L."/>
        </authorList>
    </citation>
    <scope>NUCLEOTIDE SEQUENCE</scope>
    <source>
        <strain evidence="2">CCCM811</strain>
    </source>
</reference>
<protein>
    <submittedName>
        <fullName evidence="2">Uncharacterized protein</fullName>
    </submittedName>
</protein>
<evidence type="ECO:0000313" key="2">
    <source>
        <dbReference type="EMBL" id="CAE0658565.1"/>
    </source>
</evidence>
<feature type="compositionally biased region" description="Basic and acidic residues" evidence="1">
    <location>
        <begin position="12"/>
        <end position="22"/>
    </location>
</feature>
<dbReference type="AlphaFoldDB" id="A0A6V3L405"/>
<organism evidence="2">
    <name type="scientific">Lotharella globosa</name>
    <dbReference type="NCBI Taxonomy" id="91324"/>
    <lineage>
        <taxon>Eukaryota</taxon>
        <taxon>Sar</taxon>
        <taxon>Rhizaria</taxon>
        <taxon>Cercozoa</taxon>
        <taxon>Chlorarachniophyceae</taxon>
        <taxon>Lotharella</taxon>
    </lineage>
</organism>
<accession>A0A6V3L405</accession>
<gene>
    <name evidence="2" type="ORF">LGLO00237_LOCUS10137</name>
</gene>
<proteinExistence type="predicted"/>
<feature type="region of interest" description="Disordered" evidence="1">
    <location>
        <begin position="1"/>
        <end position="22"/>
    </location>
</feature>
<dbReference type="EMBL" id="HBIV01013804">
    <property type="protein sequence ID" value="CAE0658565.1"/>
    <property type="molecule type" value="Transcribed_RNA"/>
</dbReference>
<feature type="compositionally biased region" description="Acidic residues" evidence="1">
    <location>
        <begin position="50"/>
        <end position="59"/>
    </location>
</feature>